<dbReference type="Pfam" id="PF19018">
    <property type="entry name" value="Vanin_C"/>
    <property type="match status" value="1"/>
</dbReference>
<dbReference type="OrthoDB" id="10250282at2759"/>
<comment type="similarity">
    <text evidence="1">Belongs to the carbon-nitrogen hydrolase superfamily. BTD/VNN family.</text>
</comment>
<dbReference type="PANTHER" id="PTHR10609:SF14">
    <property type="entry name" value="BIOTINIDASE"/>
    <property type="match status" value="1"/>
</dbReference>
<keyword evidence="7" id="KW-1185">Reference proteome</keyword>
<name>A0A9N9RIZ7_9DIPT</name>
<dbReference type="PANTHER" id="PTHR10609">
    <property type="entry name" value="BIOTINIDASE-RELATED"/>
    <property type="match status" value="1"/>
</dbReference>
<dbReference type="PROSITE" id="PS50263">
    <property type="entry name" value="CN_HYDROLASE"/>
    <property type="match status" value="1"/>
</dbReference>
<keyword evidence="3" id="KW-1133">Transmembrane helix</keyword>
<sequence length="522" mass="59022">MIIKMLLLIFARASLQASTPSSTTYEAGVVEFNYGSLVNMTSQQMLDVNLKQYIEFMNDASSSLDIIVFPEGTLNTILTATEILESEDEIAPCINPNYVNNNLLKLISCSAQEHNRYVVINVITKAKCPDTEMILNDDPRNCDDTRDGFSYYNTNIVFNRVGVIISSYRKYHLFGEGLDKPHKPALVTFDTDFGVTFGHFICFDMHFRYPAVELVRAHKVTDIIFTSKWFSELPFLTAVQVQQYWAHSLDVNLLAAGANFPRVASTGSGIYGGNKGAYIAEMSSINKSKLYTAKVHKKILQNEAIKIEHKLTRYTKDEMKSLDIWRDQLDVYDIQFLNDTDGLYFITKNICNNTLCCDIKVNYTIKNSATKPHYQYAIAFYFGNRTFSGIVETGVAACAIIGCPRRDIASCGTRDESLENIHEWNLIEINGEFPMRNDQYFYMPSTLDDNILPLQPELFEYNVVSGRKDGINVVMKLNKDVDNLLTFGIWGRDFSDESDKASGSACILVLVVVCVLVLLRLM</sequence>
<accession>A0A9N9RIZ7</accession>
<gene>
    <name evidence="6" type="ORF">CHIRRI_LOCUS609</name>
</gene>
<protein>
    <recommendedName>
        <fullName evidence="5">CN hydrolase domain-containing protein</fullName>
    </recommendedName>
</protein>
<keyword evidence="3" id="KW-0472">Membrane</keyword>
<dbReference type="AlphaFoldDB" id="A0A9N9RIZ7"/>
<evidence type="ECO:0000256" key="1">
    <source>
        <dbReference type="ARBA" id="ARBA00008225"/>
    </source>
</evidence>
<evidence type="ECO:0000313" key="6">
    <source>
        <dbReference type="EMBL" id="CAG9797620.1"/>
    </source>
</evidence>
<dbReference type="GO" id="GO:0016787">
    <property type="term" value="F:hydrolase activity"/>
    <property type="evidence" value="ECO:0007669"/>
    <property type="project" value="UniProtKB-KW"/>
</dbReference>
<dbReference type="InterPro" id="IPR003010">
    <property type="entry name" value="C-N_Hydrolase"/>
</dbReference>
<organism evidence="6 7">
    <name type="scientific">Chironomus riparius</name>
    <dbReference type="NCBI Taxonomy" id="315576"/>
    <lineage>
        <taxon>Eukaryota</taxon>
        <taxon>Metazoa</taxon>
        <taxon>Ecdysozoa</taxon>
        <taxon>Arthropoda</taxon>
        <taxon>Hexapoda</taxon>
        <taxon>Insecta</taxon>
        <taxon>Pterygota</taxon>
        <taxon>Neoptera</taxon>
        <taxon>Endopterygota</taxon>
        <taxon>Diptera</taxon>
        <taxon>Nematocera</taxon>
        <taxon>Chironomoidea</taxon>
        <taxon>Chironomidae</taxon>
        <taxon>Chironominae</taxon>
        <taxon>Chironomus</taxon>
    </lineage>
</organism>
<feature type="signal peptide" evidence="4">
    <location>
        <begin position="1"/>
        <end position="17"/>
    </location>
</feature>
<feature type="domain" description="CN hydrolase" evidence="5">
    <location>
        <begin position="25"/>
        <end position="297"/>
    </location>
</feature>
<feature type="chain" id="PRO_5040207172" description="CN hydrolase domain-containing protein" evidence="4">
    <location>
        <begin position="18"/>
        <end position="522"/>
    </location>
</feature>
<evidence type="ECO:0000256" key="3">
    <source>
        <dbReference type="SAM" id="Phobius"/>
    </source>
</evidence>
<reference evidence="6" key="2">
    <citation type="submission" date="2022-10" db="EMBL/GenBank/DDBJ databases">
        <authorList>
            <consortium name="ENA_rothamsted_submissions"/>
            <consortium name="culmorum"/>
            <person name="King R."/>
        </authorList>
    </citation>
    <scope>NUCLEOTIDE SEQUENCE</scope>
</reference>
<dbReference type="EMBL" id="OU895877">
    <property type="protein sequence ID" value="CAG9797620.1"/>
    <property type="molecule type" value="Genomic_DNA"/>
</dbReference>
<dbReference type="InterPro" id="IPR040154">
    <property type="entry name" value="Biotinidase/VNN"/>
</dbReference>
<reference evidence="6" key="1">
    <citation type="submission" date="2022-01" db="EMBL/GenBank/DDBJ databases">
        <authorList>
            <person name="King R."/>
        </authorList>
    </citation>
    <scope>NUCLEOTIDE SEQUENCE</scope>
</reference>
<proteinExistence type="inferred from homology"/>
<dbReference type="Gene3D" id="3.60.110.10">
    <property type="entry name" value="Carbon-nitrogen hydrolase"/>
    <property type="match status" value="1"/>
</dbReference>
<evidence type="ECO:0000313" key="7">
    <source>
        <dbReference type="Proteomes" id="UP001153620"/>
    </source>
</evidence>
<dbReference type="InterPro" id="IPR043957">
    <property type="entry name" value="Vanin_C"/>
</dbReference>
<evidence type="ECO:0000256" key="4">
    <source>
        <dbReference type="SAM" id="SignalP"/>
    </source>
</evidence>
<evidence type="ECO:0000259" key="5">
    <source>
        <dbReference type="PROSITE" id="PS50263"/>
    </source>
</evidence>
<evidence type="ECO:0000256" key="2">
    <source>
        <dbReference type="ARBA" id="ARBA00022801"/>
    </source>
</evidence>
<keyword evidence="2" id="KW-0378">Hydrolase</keyword>
<dbReference type="Pfam" id="PF00795">
    <property type="entry name" value="CN_hydrolase"/>
    <property type="match status" value="1"/>
</dbReference>
<keyword evidence="4" id="KW-0732">Signal</keyword>
<dbReference type="SUPFAM" id="SSF56317">
    <property type="entry name" value="Carbon-nitrogen hydrolase"/>
    <property type="match status" value="1"/>
</dbReference>
<dbReference type="Proteomes" id="UP001153620">
    <property type="component" value="Chromosome 1"/>
</dbReference>
<keyword evidence="3" id="KW-0812">Transmembrane</keyword>
<feature type="transmembrane region" description="Helical" evidence="3">
    <location>
        <begin position="501"/>
        <end position="521"/>
    </location>
</feature>
<dbReference type="InterPro" id="IPR036526">
    <property type="entry name" value="C-N_Hydrolase_sf"/>
</dbReference>